<proteinExistence type="predicted"/>
<comment type="function">
    <text evidence="1 13">This protein is a component of the acetyl coenzyme A carboxylase complex; first, biotin carboxylase catalyzes the carboxylation of the carrier protein and then the transcarboxylase transfers the carboxyl group to form malonyl-CoA.</text>
</comment>
<evidence type="ECO:0000256" key="3">
    <source>
        <dbReference type="ARBA" id="ARBA00011750"/>
    </source>
</evidence>
<dbReference type="GO" id="GO:0004075">
    <property type="term" value="F:biotin carboxylase activity"/>
    <property type="evidence" value="ECO:0007669"/>
    <property type="project" value="UniProtKB-EC"/>
</dbReference>
<keyword evidence="13" id="KW-0276">Fatty acid metabolism</keyword>
<comment type="subunit">
    <text evidence="3 13">Acetyl-CoA carboxylase is a heterohexamer of biotin carboxyl carrier protein, biotin carboxylase and the two subunits of carboxyl transferase in a 2:2 complex.</text>
</comment>
<comment type="catalytic activity">
    <reaction evidence="11 13">
        <text>N(6)-biotinyl-L-lysyl-[protein] + hydrogencarbonate + ATP = N(6)-carboxybiotinyl-L-lysyl-[protein] + ADP + phosphate + H(+)</text>
        <dbReference type="Rhea" id="RHEA:13501"/>
        <dbReference type="Rhea" id="RHEA-COMP:10505"/>
        <dbReference type="Rhea" id="RHEA-COMP:10506"/>
        <dbReference type="ChEBI" id="CHEBI:15378"/>
        <dbReference type="ChEBI" id="CHEBI:17544"/>
        <dbReference type="ChEBI" id="CHEBI:30616"/>
        <dbReference type="ChEBI" id="CHEBI:43474"/>
        <dbReference type="ChEBI" id="CHEBI:83144"/>
        <dbReference type="ChEBI" id="CHEBI:83145"/>
        <dbReference type="ChEBI" id="CHEBI:456216"/>
        <dbReference type="EC" id="6.3.4.14"/>
    </reaction>
</comment>
<dbReference type="PROSITE" id="PS50979">
    <property type="entry name" value="BC"/>
    <property type="match status" value="1"/>
</dbReference>
<keyword evidence="8 12" id="KW-0067">ATP-binding</keyword>
<dbReference type="Pfam" id="PF02785">
    <property type="entry name" value="Biotin_carb_C"/>
    <property type="match status" value="1"/>
</dbReference>
<evidence type="ECO:0000256" key="1">
    <source>
        <dbReference type="ARBA" id="ARBA00003761"/>
    </source>
</evidence>
<evidence type="ECO:0000256" key="4">
    <source>
        <dbReference type="ARBA" id="ARBA00013263"/>
    </source>
</evidence>
<evidence type="ECO:0000256" key="9">
    <source>
        <dbReference type="ARBA" id="ARBA00022842"/>
    </source>
</evidence>
<keyword evidence="10 13" id="KW-0092">Biotin</keyword>
<dbReference type="PROSITE" id="PS00866">
    <property type="entry name" value="CPSASE_1"/>
    <property type="match status" value="1"/>
</dbReference>
<dbReference type="SUPFAM" id="SSF56059">
    <property type="entry name" value="Glutathione synthetase ATP-binding domain-like"/>
    <property type="match status" value="1"/>
</dbReference>
<keyword evidence="9" id="KW-0460">Magnesium</keyword>
<dbReference type="SUPFAM" id="SSF52440">
    <property type="entry name" value="PreATP-grasp domain"/>
    <property type="match status" value="1"/>
</dbReference>
<evidence type="ECO:0000256" key="11">
    <source>
        <dbReference type="ARBA" id="ARBA00048600"/>
    </source>
</evidence>
<dbReference type="NCBIfam" id="TIGR00514">
    <property type="entry name" value="accC"/>
    <property type="match status" value="1"/>
</dbReference>
<dbReference type="InterPro" id="IPR004549">
    <property type="entry name" value="Acetyl_CoA_COase_biotin_COase"/>
</dbReference>
<dbReference type="GO" id="GO:2001295">
    <property type="term" value="P:malonyl-CoA biosynthetic process"/>
    <property type="evidence" value="ECO:0007669"/>
    <property type="project" value="UniProtKB-UniPathway"/>
</dbReference>
<organism evidence="16 17">
    <name type="scientific">candidate division WOR-1 bacterium DG_54_3</name>
    <dbReference type="NCBI Taxonomy" id="1703775"/>
    <lineage>
        <taxon>Bacteria</taxon>
        <taxon>Bacillati</taxon>
        <taxon>Saganbacteria</taxon>
    </lineage>
</organism>
<gene>
    <name evidence="16" type="ORF">AMJ44_03410</name>
</gene>
<evidence type="ECO:0000256" key="8">
    <source>
        <dbReference type="ARBA" id="ARBA00022840"/>
    </source>
</evidence>
<dbReference type="AlphaFoldDB" id="A0A0S7Y4E0"/>
<name>A0A0S7Y4E0_UNCSA</name>
<dbReference type="InterPro" id="IPR011761">
    <property type="entry name" value="ATP-grasp"/>
</dbReference>
<accession>A0A0S7Y4E0</accession>
<comment type="caution">
    <text evidence="16">The sequence shown here is derived from an EMBL/GenBank/DDBJ whole genome shotgun (WGS) entry which is preliminary data.</text>
</comment>
<keyword evidence="13" id="KW-0444">Lipid biosynthesis</keyword>
<evidence type="ECO:0000313" key="16">
    <source>
        <dbReference type="EMBL" id="KPJ69576.1"/>
    </source>
</evidence>
<evidence type="ECO:0000313" key="17">
    <source>
        <dbReference type="Proteomes" id="UP000051861"/>
    </source>
</evidence>
<dbReference type="Gene3D" id="3.30.470.20">
    <property type="entry name" value="ATP-grasp fold, B domain"/>
    <property type="match status" value="1"/>
</dbReference>
<dbReference type="InterPro" id="IPR051602">
    <property type="entry name" value="ACC_Biotin_Carboxylase"/>
</dbReference>
<dbReference type="FunFam" id="3.30.470.20:FF:000028">
    <property type="entry name" value="Methylcrotonoyl-CoA carboxylase subunit alpha, mitochondrial"/>
    <property type="match status" value="1"/>
</dbReference>
<dbReference type="InterPro" id="IPR005481">
    <property type="entry name" value="BC-like_N"/>
</dbReference>
<evidence type="ECO:0000259" key="14">
    <source>
        <dbReference type="PROSITE" id="PS50975"/>
    </source>
</evidence>
<dbReference type="UniPathway" id="UPA00655">
    <property type="reaction ID" value="UER00711"/>
</dbReference>
<feature type="domain" description="Biotin carboxylation" evidence="15">
    <location>
        <begin position="1"/>
        <end position="446"/>
    </location>
</feature>
<dbReference type="GO" id="GO:0046872">
    <property type="term" value="F:metal ion binding"/>
    <property type="evidence" value="ECO:0007669"/>
    <property type="project" value="UniProtKB-KW"/>
</dbReference>
<dbReference type="GO" id="GO:0005524">
    <property type="term" value="F:ATP binding"/>
    <property type="evidence" value="ECO:0007669"/>
    <property type="project" value="UniProtKB-UniRule"/>
</dbReference>
<dbReference type="PROSITE" id="PS50975">
    <property type="entry name" value="ATP_GRASP"/>
    <property type="match status" value="1"/>
</dbReference>
<evidence type="ECO:0000256" key="10">
    <source>
        <dbReference type="ARBA" id="ARBA00023267"/>
    </source>
</evidence>
<dbReference type="EC" id="6.3.4.14" evidence="4 13"/>
<keyword evidence="5 13" id="KW-0436">Ligase</keyword>
<dbReference type="PROSITE" id="PS00867">
    <property type="entry name" value="CPSASE_2"/>
    <property type="match status" value="1"/>
</dbReference>
<dbReference type="Pfam" id="PF00289">
    <property type="entry name" value="Biotin_carb_N"/>
    <property type="match status" value="1"/>
</dbReference>
<sequence>MFKKILIANRGEIAVRIIRAAKEMGIGTVAVYSEADRESLHVKIADESLCIGPPAPNQSYLNIPSIISVAEVAGVDAIHPGYGFLAENAKFAEICAASGIKFIGPPMEAMLKMGDKATARRTVSKAGVPIVPGSEGTISDEKEAKKIADKIGYPIAIKATAGGGGRGLRVAWDRDEFVHLMRTARAEAEAAFGNPEVYFEKFIEEPRHIEVQILADEHGNIIHLGERDCSIQRRHQKLVEESLSPAVDEKTRRKLGEAAVRAAKAVNYHSAGTIEFLFDKHGKFYFMEMNTRVQVEHPVTEMITQVDIIKQQIMAAAGEKLAFRQSDIKFNGHAIECRINAEDHERGFMPSPGEIKAYLAPGGLGIRVDSHAYPGYVVQPHYDSLVAKLITWGKDRLDAIQKMERALDEYVIDGIHTTIPFHLKVLRNEAFRRGEITTKFLEEHFGTSGS</sequence>
<dbReference type="NCBIfam" id="NF006367">
    <property type="entry name" value="PRK08591.1"/>
    <property type="match status" value="1"/>
</dbReference>
<reference evidence="16 17" key="1">
    <citation type="journal article" date="2015" name="Microbiome">
        <title>Genomic resolution of linkages in carbon, nitrogen, and sulfur cycling among widespread estuary sediment bacteria.</title>
        <authorList>
            <person name="Baker B.J."/>
            <person name="Lazar C.S."/>
            <person name="Teske A.P."/>
            <person name="Dick G.J."/>
        </authorList>
    </citation>
    <scope>NUCLEOTIDE SEQUENCE [LARGE SCALE GENOMIC DNA]</scope>
    <source>
        <strain evidence="16">DG_54_3</strain>
    </source>
</reference>
<dbReference type="FunFam" id="3.30.1490.20:FF:000018">
    <property type="entry name" value="Biotin carboxylase"/>
    <property type="match status" value="1"/>
</dbReference>
<dbReference type="InterPro" id="IPR005479">
    <property type="entry name" value="CPAse_ATP-bd"/>
</dbReference>
<dbReference type="InterPro" id="IPR011764">
    <property type="entry name" value="Biotin_carboxylation_dom"/>
</dbReference>
<dbReference type="SMART" id="SM00878">
    <property type="entry name" value="Biotin_carb_C"/>
    <property type="match status" value="1"/>
</dbReference>
<keyword evidence="13" id="KW-0275">Fatty acid biosynthesis</keyword>
<evidence type="ECO:0000256" key="12">
    <source>
        <dbReference type="PROSITE-ProRule" id="PRU00409"/>
    </source>
</evidence>
<dbReference type="PANTHER" id="PTHR48095">
    <property type="entry name" value="PYRUVATE CARBOXYLASE SUBUNIT A"/>
    <property type="match status" value="1"/>
</dbReference>
<dbReference type="GO" id="GO:0006633">
    <property type="term" value="P:fatty acid biosynthetic process"/>
    <property type="evidence" value="ECO:0007669"/>
    <property type="project" value="UniProtKB-KW"/>
</dbReference>
<keyword evidence="6" id="KW-0479">Metal-binding</keyword>
<dbReference type="PANTHER" id="PTHR48095:SF2">
    <property type="entry name" value="BIOTIN CARBOXYLASE, CHLOROPLASTIC"/>
    <property type="match status" value="1"/>
</dbReference>
<dbReference type="SUPFAM" id="SSF51246">
    <property type="entry name" value="Rudiment single hybrid motif"/>
    <property type="match status" value="1"/>
</dbReference>
<dbReference type="InterPro" id="IPR005482">
    <property type="entry name" value="Biotin_COase_C"/>
</dbReference>
<keyword evidence="13" id="KW-0443">Lipid metabolism</keyword>
<dbReference type="Proteomes" id="UP000051861">
    <property type="component" value="Unassembled WGS sequence"/>
</dbReference>
<dbReference type="Pfam" id="PF02786">
    <property type="entry name" value="CPSase_L_D2"/>
    <property type="match status" value="1"/>
</dbReference>
<evidence type="ECO:0000256" key="5">
    <source>
        <dbReference type="ARBA" id="ARBA00022598"/>
    </source>
</evidence>
<protein>
    <recommendedName>
        <fullName evidence="4 13">Biotin carboxylase</fullName>
        <ecNumber evidence="4 13">6.3.4.14</ecNumber>
    </recommendedName>
    <alternativeName>
        <fullName evidence="13">Acetyl-coenzyme A carboxylase biotin carboxylase subunit A</fullName>
    </alternativeName>
</protein>
<feature type="domain" description="ATP-grasp" evidence="14">
    <location>
        <begin position="120"/>
        <end position="317"/>
    </location>
</feature>
<dbReference type="EMBL" id="LIZX01000021">
    <property type="protein sequence ID" value="KPJ69576.1"/>
    <property type="molecule type" value="Genomic_DNA"/>
</dbReference>
<evidence type="ECO:0000256" key="2">
    <source>
        <dbReference type="ARBA" id="ARBA00004956"/>
    </source>
</evidence>
<evidence type="ECO:0000256" key="7">
    <source>
        <dbReference type="ARBA" id="ARBA00022741"/>
    </source>
</evidence>
<dbReference type="InterPro" id="IPR016185">
    <property type="entry name" value="PreATP-grasp_dom_sf"/>
</dbReference>
<evidence type="ECO:0000256" key="13">
    <source>
        <dbReference type="RuleBase" id="RU365063"/>
    </source>
</evidence>
<keyword evidence="7 12" id="KW-0547">Nucleotide-binding</keyword>
<dbReference type="FunFam" id="3.40.50.20:FF:000010">
    <property type="entry name" value="Propionyl-CoA carboxylase subunit alpha"/>
    <property type="match status" value="1"/>
</dbReference>
<dbReference type="InterPro" id="IPR011054">
    <property type="entry name" value="Rudment_hybrid_motif"/>
</dbReference>
<evidence type="ECO:0000259" key="15">
    <source>
        <dbReference type="PROSITE" id="PS50979"/>
    </source>
</evidence>
<comment type="pathway">
    <text evidence="2 13">Lipid metabolism; malonyl-CoA biosynthesis; malonyl-CoA from acetyl-CoA: step 1/1.</text>
</comment>
<dbReference type="PATRIC" id="fig|1703775.3.peg.628"/>
<evidence type="ECO:0000256" key="6">
    <source>
        <dbReference type="ARBA" id="ARBA00022723"/>
    </source>
</evidence>